<name>A0A258FRK9_9CAUL</name>
<evidence type="ECO:0000259" key="1">
    <source>
        <dbReference type="Pfam" id="PF12883"/>
    </source>
</evidence>
<organism evidence="2 3">
    <name type="scientific">Brevundimonas subvibrioides</name>
    <dbReference type="NCBI Taxonomy" id="74313"/>
    <lineage>
        <taxon>Bacteria</taxon>
        <taxon>Pseudomonadati</taxon>
        <taxon>Pseudomonadota</taxon>
        <taxon>Alphaproteobacteria</taxon>
        <taxon>Caulobacterales</taxon>
        <taxon>Caulobacteraceae</taxon>
        <taxon>Brevundimonas</taxon>
    </lineage>
</organism>
<comment type="caution">
    <text evidence="2">The sequence shown here is derived from an EMBL/GenBank/DDBJ whole genome shotgun (WGS) entry which is preliminary data.</text>
</comment>
<feature type="domain" description="DUF3828" evidence="1">
    <location>
        <begin position="62"/>
        <end position="177"/>
    </location>
</feature>
<proteinExistence type="predicted"/>
<evidence type="ECO:0000313" key="3">
    <source>
        <dbReference type="Proteomes" id="UP000215595"/>
    </source>
</evidence>
<dbReference type="AlphaFoldDB" id="A0A258FRK9"/>
<dbReference type="Proteomes" id="UP000215595">
    <property type="component" value="Unassembled WGS sequence"/>
</dbReference>
<sequence length="192" mass="19945">MRVLMSLTAVAACVTMAACSPAEEAAPAEGAEAVASASAGVPPIDNGPVTRDQIYAAAAEGPEPFVRAIFAQYVAGGPQGDPPAPGQDPIFSRTMNALIGDDFRAANGEVPTLNYDPFCQCQDQEGFVVNSMATAQGDANTAQASVVFTNLGEQKTATLFLVREGPNWKVDDIEMGMTSLKDTLMAEAEARG</sequence>
<dbReference type="InterPro" id="IPR024289">
    <property type="entry name" value="DUF3828"/>
</dbReference>
<dbReference type="PROSITE" id="PS51257">
    <property type="entry name" value="PROKAR_LIPOPROTEIN"/>
    <property type="match status" value="1"/>
</dbReference>
<protein>
    <recommendedName>
        <fullName evidence="1">DUF3828 domain-containing protein</fullName>
    </recommendedName>
</protein>
<gene>
    <name evidence="2" type="ORF">B7Z01_03505</name>
</gene>
<evidence type="ECO:0000313" key="2">
    <source>
        <dbReference type="EMBL" id="OYX35240.1"/>
    </source>
</evidence>
<dbReference type="EMBL" id="NCEB01000005">
    <property type="protein sequence ID" value="OYX35240.1"/>
    <property type="molecule type" value="Genomic_DNA"/>
</dbReference>
<accession>A0A258FRK9</accession>
<reference evidence="2 3" key="1">
    <citation type="submission" date="2017-03" db="EMBL/GenBank/DDBJ databases">
        <title>Lifting the veil on microbial sulfur biogeochemistry in mining wastewaters.</title>
        <authorList>
            <person name="Kantor R.S."/>
            <person name="Colenbrander Nelson T."/>
            <person name="Marshall S."/>
            <person name="Bennett D."/>
            <person name="Apte S."/>
            <person name="Camacho D."/>
            <person name="Thomas B.C."/>
            <person name="Warren L.A."/>
            <person name="Banfield J.F."/>
        </authorList>
    </citation>
    <scope>NUCLEOTIDE SEQUENCE [LARGE SCALE GENOMIC DNA]</scope>
    <source>
        <strain evidence="2">32-69-9</strain>
    </source>
</reference>
<dbReference type="Pfam" id="PF12883">
    <property type="entry name" value="DUF3828"/>
    <property type="match status" value="1"/>
</dbReference>